<dbReference type="SUPFAM" id="SSF81342">
    <property type="entry name" value="Transmembrane di-heme cytochromes"/>
    <property type="match status" value="1"/>
</dbReference>
<proteinExistence type="predicted"/>
<dbReference type="InterPro" id="IPR051542">
    <property type="entry name" value="Hydrogenase_cytochrome"/>
</dbReference>
<evidence type="ECO:0000313" key="9">
    <source>
        <dbReference type="Proteomes" id="UP000304864"/>
    </source>
</evidence>
<feature type="domain" description="Cytochrome b561 bacterial/Ni-hydrogenase" evidence="7">
    <location>
        <begin position="9"/>
        <end position="206"/>
    </location>
</feature>
<reference evidence="8 9" key="1">
    <citation type="submission" date="2019-05" db="EMBL/GenBank/DDBJ databases">
        <title>Thiomicrorhabdus sediminis sp. nov, a novel sulfur-oxidizing bacterium isolated from coastal sediment.</title>
        <authorList>
            <person name="Liu X."/>
        </authorList>
    </citation>
    <scope>NUCLEOTIDE SEQUENCE [LARGE SCALE GENOMIC DNA]</scope>
    <source>
        <strain evidence="8 9">G1</strain>
    </source>
</reference>
<dbReference type="KEGG" id="thig:FE785_04700"/>
<dbReference type="GO" id="GO:0020037">
    <property type="term" value="F:heme binding"/>
    <property type="evidence" value="ECO:0007669"/>
    <property type="project" value="TreeGrafter"/>
</dbReference>
<dbReference type="EMBL" id="CP040602">
    <property type="protein sequence ID" value="QCU89980.1"/>
    <property type="molecule type" value="Genomic_DNA"/>
</dbReference>
<evidence type="ECO:0000256" key="5">
    <source>
        <dbReference type="ARBA" id="ARBA00023136"/>
    </source>
</evidence>
<comment type="subcellular location">
    <subcellularLocation>
        <location evidence="1">Cell membrane</location>
        <topology evidence="1">Multi-pass membrane protein</topology>
    </subcellularLocation>
</comment>
<evidence type="ECO:0000256" key="2">
    <source>
        <dbReference type="ARBA" id="ARBA00022475"/>
    </source>
</evidence>
<keyword evidence="4 6" id="KW-1133">Transmembrane helix</keyword>
<gene>
    <name evidence="8" type="ORF">FE785_04700</name>
</gene>
<dbReference type="PANTHER" id="PTHR30485:SF2">
    <property type="entry name" value="BLL0597 PROTEIN"/>
    <property type="match status" value="1"/>
</dbReference>
<evidence type="ECO:0000256" key="1">
    <source>
        <dbReference type="ARBA" id="ARBA00004651"/>
    </source>
</evidence>
<dbReference type="Gene3D" id="1.20.950.20">
    <property type="entry name" value="Transmembrane di-heme cytochromes, Chain C"/>
    <property type="match status" value="1"/>
</dbReference>
<dbReference type="Proteomes" id="UP000304864">
    <property type="component" value="Chromosome"/>
</dbReference>
<keyword evidence="9" id="KW-1185">Reference proteome</keyword>
<dbReference type="PANTHER" id="PTHR30485">
    <property type="entry name" value="NI/FE-HYDROGENASE 1 B-TYPE CYTOCHROME SUBUNIT"/>
    <property type="match status" value="1"/>
</dbReference>
<accession>A0A4P9K690</accession>
<feature type="transmembrane region" description="Helical" evidence="6">
    <location>
        <begin position="97"/>
        <end position="120"/>
    </location>
</feature>
<evidence type="ECO:0000313" key="8">
    <source>
        <dbReference type="EMBL" id="QCU89980.1"/>
    </source>
</evidence>
<dbReference type="InterPro" id="IPR011577">
    <property type="entry name" value="Cyt_b561_bac/Ni-Hgenase"/>
</dbReference>
<keyword evidence="5 6" id="KW-0472">Membrane</keyword>
<dbReference type="GO" id="GO:0005886">
    <property type="term" value="C:plasma membrane"/>
    <property type="evidence" value="ECO:0007669"/>
    <property type="project" value="UniProtKB-SubCell"/>
</dbReference>
<sequence>MTADNQVKVWDLFVRTFHWSLVTFFVISYLSGDEWDEIHAYSGYVILSLITLRLIWGLIGSKYARFSQFIYSPTTTINYAKSVLGGTAKHYIGHNPLGGWMVIALLSSISVTGVTGLMVYGEQGHGPLASIKTLELQAPNLISDAQADDDEHEEHKGKEDDENEWLEEIHELFANFSVFLVLLHIAGVLFSSVHEKQNLPRAMIYGYKRSDNTADSEKQ</sequence>
<name>A0A4P9K690_9GAMM</name>
<dbReference type="OrthoDB" id="196472at2"/>
<keyword evidence="3 6" id="KW-0812">Transmembrane</keyword>
<evidence type="ECO:0000256" key="3">
    <source>
        <dbReference type="ARBA" id="ARBA00022692"/>
    </source>
</evidence>
<keyword evidence="2" id="KW-1003">Cell membrane</keyword>
<organism evidence="8 9">
    <name type="scientific">Thiomicrorhabdus sediminis</name>
    <dbReference type="NCBI Taxonomy" id="2580412"/>
    <lineage>
        <taxon>Bacteria</taxon>
        <taxon>Pseudomonadati</taxon>
        <taxon>Pseudomonadota</taxon>
        <taxon>Gammaproteobacteria</taxon>
        <taxon>Thiotrichales</taxon>
        <taxon>Piscirickettsiaceae</taxon>
        <taxon>Thiomicrorhabdus</taxon>
    </lineage>
</organism>
<feature type="transmembrane region" description="Helical" evidence="6">
    <location>
        <begin position="12"/>
        <end position="32"/>
    </location>
</feature>
<evidence type="ECO:0000259" key="7">
    <source>
        <dbReference type="Pfam" id="PF01292"/>
    </source>
</evidence>
<evidence type="ECO:0000256" key="4">
    <source>
        <dbReference type="ARBA" id="ARBA00022989"/>
    </source>
</evidence>
<protein>
    <submittedName>
        <fullName evidence="8">Cytochrome B</fullName>
    </submittedName>
</protein>
<dbReference type="Pfam" id="PF01292">
    <property type="entry name" value="Ni_hydr_CYTB"/>
    <property type="match status" value="1"/>
</dbReference>
<dbReference type="InterPro" id="IPR016174">
    <property type="entry name" value="Di-haem_cyt_TM"/>
</dbReference>
<feature type="transmembrane region" description="Helical" evidence="6">
    <location>
        <begin position="172"/>
        <end position="193"/>
    </location>
</feature>
<feature type="transmembrane region" description="Helical" evidence="6">
    <location>
        <begin position="38"/>
        <end position="59"/>
    </location>
</feature>
<dbReference type="GO" id="GO:0009055">
    <property type="term" value="F:electron transfer activity"/>
    <property type="evidence" value="ECO:0007669"/>
    <property type="project" value="InterPro"/>
</dbReference>
<dbReference type="AlphaFoldDB" id="A0A4P9K690"/>
<dbReference type="GO" id="GO:0022904">
    <property type="term" value="P:respiratory electron transport chain"/>
    <property type="evidence" value="ECO:0007669"/>
    <property type="project" value="InterPro"/>
</dbReference>
<evidence type="ECO:0000256" key="6">
    <source>
        <dbReference type="SAM" id="Phobius"/>
    </source>
</evidence>
<dbReference type="RefSeq" id="WP_138564657.1">
    <property type="nucleotide sequence ID" value="NZ_CP040602.1"/>
</dbReference>